<proteinExistence type="predicted"/>
<feature type="domain" description="N-acetyltransferase" evidence="3">
    <location>
        <begin position="5"/>
        <end position="160"/>
    </location>
</feature>
<dbReference type="Gene3D" id="3.40.630.30">
    <property type="match status" value="1"/>
</dbReference>
<evidence type="ECO:0000259" key="3">
    <source>
        <dbReference type="PROSITE" id="PS51186"/>
    </source>
</evidence>
<dbReference type="EMBL" id="JADMCD010000001">
    <property type="protein sequence ID" value="MBF8639454.1"/>
    <property type="molecule type" value="Genomic_DNA"/>
</dbReference>
<evidence type="ECO:0000313" key="6">
    <source>
        <dbReference type="Proteomes" id="UP000250443"/>
    </source>
</evidence>
<dbReference type="InterPro" id="IPR050832">
    <property type="entry name" value="Bact_Acetyltransf"/>
</dbReference>
<protein>
    <submittedName>
        <fullName evidence="4">GNAT family N-acetyltransferase</fullName>
    </submittedName>
    <submittedName>
        <fullName evidence="5">GNAT family acetyltransferase</fullName>
    </submittedName>
</protein>
<keyword evidence="7" id="KW-1185">Reference proteome</keyword>
<evidence type="ECO:0000256" key="1">
    <source>
        <dbReference type="ARBA" id="ARBA00022679"/>
    </source>
</evidence>
<dbReference type="Proteomes" id="UP000250443">
    <property type="component" value="Unassembled WGS sequence"/>
</dbReference>
<dbReference type="RefSeq" id="WP_010797242.1">
    <property type="nucleotide sequence ID" value="NZ_CP069262.1"/>
</dbReference>
<keyword evidence="1 5" id="KW-0808">Transferase</keyword>
<evidence type="ECO:0000313" key="5">
    <source>
        <dbReference type="EMBL" id="SPZ10106.1"/>
    </source>
</evidence>
<dbReference type="Pfam" id="PF00583">
    <property type="entry name" value="Acetyltransf_1"/>
    <property type="match status" value="1"/>
</dbReference>
<dbReference type="CDD" id="cd04301">
    <property type="entry name" value="NAT_SF"/>
    <property type="match status" value="1"/>
</dbReference>
<evidence type="ECO:0000313" key="7">
    <source>
        <dbReference type="Proteomes" id="UP000626180"/>
    </source>
</evidence>
<dbReference type="SUPFAM" id="SSF55729">
    <property type="entry name" value="Acyl-CoA N-acyltransferases (Nat)"/>
    <property type="match status" value="1"/>
</dbReference>
<dbReference type="PROSITE" id="PS51186">
    <property type="entry name" value="GNAT"/>
    <property type="match status" value="1"/>
</dbReference>
<dbReference type="PANTHER" id="PTHR43877">
    <property type="entry name" value="AMINOALKYLPHOSPHONATE N-ACETYLTRANSFERASE-RELATED-RELATED"/>
    <property type="match status" value="1"/>
</dbReference>
<organism evidence="5 6">
    <name type="scientific">Pseudomonas luteola</name>
    <dbReference type="NCBI Taxonomy" id="47886"/>
    <lineage>
        <taxon>Bacteria</taxon>
        <taxon>Pseudomonadati</taxon>
        <taxon>Pseudomonadota</taxon>
        <taxon>Gammaproteobacteria</taxon>
        <taxon>Pseudomonadales</taxon>
        <taxon>Pseudomonadaceae</taxon>
        <taxon>Pseudomonas</taxon>
    </lineage>
</organism>
<gene>
    <name evidence="4" type="ORF">IRZ65_01985</name>
    <name evidence="5" type="ORF">NCTC11842_03692</name>
</gene>
<accession>A0A2X2CWV0</accession>
<dbReference type="Proteomes" id="UP000626180">
    <property type="component" value="Unassembled WGS sequence"/>
</dbReference>
<dbReference type="InterPro" id="IPR000182">
    <property type="entry name" value="GNAT_dom"/>
</dbReference>
<dbReference type="AlphaFoldDB" id="A0A2X2CWV0"/>
<name>A0A2X2CWV0_PSELU</name>
<evidence type="ECO:0000256" key="2">
    <source>
        <dbReference type="ARBA" id="ARBA00023315"/>
    </source>
</evidence>
<dbReference type="GO" id="GO:0016747">
    <property type="term" value="F:acyltransferase activity, transferring groups other than amino-acyl groups"/>
    <property type="evidence" value="ECO:0007669"/>
    <property type="project" value="InterPro"/>
</dbReference>
<keyword evidence="2" id="KW-0012">Acyltransferase</keyword>
<reference evidence="5 6" key="1">
    <citation type="submission" date="2018-06" db="EMBL/GenBank/DDBJ databases">
        <authorList>
            <consortium name="Pathogen Informatics"/>
            <person name="Doyle S."/>
        </authorList>
    </citation>
    <scope>NUCLEOTIDE SEQUENCE [LARGE SCALE GENOMIC DNA]</scope>
    <source>
        <strain evidence="5 6">NCTC11842</strain>
    </source>
</reference>
<reference evidence="4 7" key="2">
    <citation type="submission" date="2020-10" db="EMBL/GenBank/DDBJ databases">
        <title>Genome sequences of Pseudomonas isolates.</title>
        <authorList>
            <person name="Wessels L."/>
            <person name="Reich F."/>
            <person name="Hammerl J."/>
        </authorList>
    </citation>
    <scope>NUCLEOTIDE SEQUENCE [LARGE SCALE GENOMIC DNA]</scope>
    <source>
        <strain evidence="4 7">20-MO00624-0</strain>
    </source>
</reference>
<sequence>MNTKLTHRAATLDDLQAVCHFPQSREELFYSYPTAQWPLTRDQLAEAYANRQGSTVVLLNNRLAAFANFFRCQPGERCDLGNLMVAPWARRMGIAQHLIGVMEQQACQQHGVRFLHAACFSNNTPGLLLYTHLGYLPVSIDERRDSSGQRTALIHLRKRL</sequence>
<evidence type="ECO:0000313" key="4">
    <source>
        <dbReference type="EMBL" id="MBF8639454.1"/>
    </source>
</evidence>
<dbReference type="InterPro" id="IPR016181">
    <property type="entry name" value="Acyl_CoA_acyltransferase"/>
</dbReference>
<dbReference type="EMBL" id="UAUF01000013">
    <property type="protein sequence ID" value="SPZ10106.1"/>
    <property type="molecule type" value="Genomic_DNA"/>
</dbReference>
<dbReference type="PANTHER" id="PTHR43877:SF2">
    <property type="entry name" value="AMINOALKYLPHOSPHONATE N-ACETYLTRANSFERASE-RELATED"/>
    <property type="match status" value="1"/>
</dbReference>